<reference evidence="3" key="1">
    <citation type="submission" date="2016-10" db="EMBL/GenBank/DDBJ databases">
        <title>Pseudomonas frederiksbergensis ERGS4:02 complete genome.</title>
        <authorList>
            <person name="Kumar R."/>
            <person name="Acharya V."/>
            <person name="Singh D."/>
        </authorList>
    </citation>
    <scope>NUCLEOTIDE SEQUENCE [LARGE SCALE GENOMIC DNA]</scope>
    <source>
        <strain evidence="3">ERGS4:02</strain>
    </source>
</reference>
<dbReference type="Proteomes" id="UP000182567">
    <property type="component" value="Chromosome"/>
</dbReference>
<name>A0A1J0EKY5_9PSED</name>
<dbReference type="RefSeq" id="WP_071552384.1">
    <property type="nucleotide sequence ID" value="NZ_CP017886.1"/>
</dbReference>
<evidence type="ECO:0000256" key="1">
    <source>
        <dbReference type="SAM" id="SignalP"/>
    </source>
</evidence>
<proteinExistence type="predicted"/>
<accession>A0A1J0EKY5</accession>
<dbReference type="AlphaFoldDB" id="A0A1J0EKY5"/>
<evidence type="ECO:0000313" key="2">
    <source>
        <dbReference type="EMBL" id="APC16476.1"/>
    </source>
</evidence>
<organism evidence="2 3">
    <name type="scientific">Pseudomonas frederiksbergensis</name>
    <dbReference type="NCBI Taxonomy" id="104087"/>
    <lineage>
        <taxon>Bacteria</taxon>
        <taxon>Pseudomonadati</taxon>
        <taxon>Pseudomonadota</taxon>
        <taxon>Gammaproteobacteria</taxon>
        <taxon>Pseudomonadales</taxon>
        <taxon>Pseudomonadaceae</taxon>
        <taxon>Pseudomonas</taxon>
    </lineage>
</organism>
<dbReference type="GeneID" id="46909031"/>
<keyword evidence="1" id="KW-0732">Signal</keyword>
<evidence type="ECO:0000313" key="3">
    <source>
        <dbReference type="Proteomes" id="UP000182567"/>
    </source>
</evidence>
<feature type="chain" id="PRO_5009610893" description="Carboxypeptidase regulatory-like domain-containing protein" evidence="1">
    <location>
        <begin position="26"/>
        <end position="151"/>
    </location>
</feature>
<dbReference type="EMBL" id="CP017886">
    <property type="protein sequence ID" value="APC16476.1"/>
    <property type="molecule type" value="Genomic_DNA"/>
</dbReference>
<sequence>MRYVHKLMLPLTVAGLLVFPAMLRAASVEPIDSSAVQARQQQQNGINYLSGGIGEDESRTIQQATGYNLHMTFSTGPANKYVSDVDVVIQSAPGQTVLTLSQTGPLVYVQLPAGKYTVVATRNGEVLRDTADVGKGAARNLVFHWKGNGNS</sequence>
<gene>
    <name evidence="2" type="ORF">BLL42_12310</name>
</gene>
<evidence type="ECO:0008006" key="4">
    <source>
        <dbReference type="Google" id="ProtNLM"/>
    </source>
</evidence>
<dbReference type="OrthoDB" id="8926484at2"/>
<feature type="signal peptide" evidence="1">
    <location>
        <begin position="1"/>
        <end position="25"/>
    </location>
</feature>
<protein>
    <recommendedName>
        <fullName evidence="4">Carboxypeptidase regulatory-like domain-containing protein</fullName>
    </recommendedName>
</protein>